<evidence type="ECO:0000259" key="3">
    <source>
        <dbReference type="Pfam" id="PF00808"/>
    </source>
</evidence>
<dbReference type="PANTHER" id="PTHR10252:SF41">
    <property type="entry name" value="HAP5 SUBUNIT OF HAP COMPLEX"/>
    <property type="match status" value="1"/>
</dbReference>
<protein>
    <recommendedName>
        <fullName evidence="3">Transcription factor CBF/NF-Y/archaeal histone domain-containing protein</fullName>
    </recommendedName>
</protein>
<dbReference type="EMBL" id="LR862148">
    <property type="protein sequence ID" value="CAD1830753.1"/>
    <property type="molecule type" value="Genomic_DNA"/>
</dbReference>
<gene>
    <name evidence="4" type="ORF">CB5_LOCUS13964</name>
</gene>
<dbReference type="Pfam" id="PF00808">
    <property type="entry name" value="CBFD_NFYB_HMF"/>
    <property type="match status" value="1"/>
</dbReference>
<reference evidence="4" key="1">
    <citation type="submission" date="2020-07" db="EMBL/GenBank/DDBJ databases">
        <authorList>
            <person name="Lin J."/>
        </authorList>
    </citation>
    <scope>NUCLEOTIDE SEQUENCE</scope>
</reference>
<dbReference type="GO" id="GO:0046982">
    <property type="term" value="F:protein heterodimerization activity"/>
    <property type="evidence" value="ECO:0007669"/>
    <property type="project" value="InterPro"/>
</dbReference>
<proteinExistence type="predicted"/>
<dbReference type="InterPro" id="IPR009072">
    <property type="entry name" value="Histone-fold"/>
</dbReference>
<evidence type="ECO:0000256" key="2">
    <source>
        <dbReference type="ARBA" id="ARBA00023242"/>
    </source>
</evidence>
<accession>A0A6V7PJB8</accession>
<keyword evidence="2" id="KW-0539">Nucleus</keyword>
<comment type="subcellular location">
    <subcellularLocation>
        <location evidence="1">Nucleus</location>
    </subcellularLocation>
</comment>
<dbReference type="GO" id="GO:0000978">
    <property type="term" value="F:RNA polymerase II cis-regulatory region sequence-specific DNA binding"/>
    <property type="evidence" value="ECO:0007669"/>
    <property type="project" value="TreeGrafter"/>
</dbReference>
<evidence type="ECO:0000313" key="4">
    <source>
        <dbReference type="EMBL" id="CAD1830753.1"/>
    </source>
</evidence>
<dbReference type="SUPFAM" id="SSF47113">
    <property type="entry name" value="Histone-fold"/>
    <property type="match status" value="1"/>
</dbReference>
<sequence>MHTSSVLFLKPNTNNLRDRDAAGGRVLGFAVRRHRRPDRPALSAAREDKEDNEAVGIGVGVGSAAVGYEVRMISGEAPIVFSKACELFVEELTRRAWAVTVRGKRRTLHKDDVAAAVAATDIFDFLVELVSESNGNGSGGTGQVLS</sequence>
<feature type="domain" description="Transcription factor CBF/NF-Y/archaeal histone" evidence="3">
    <location>
        <begin position="70"/>
        <end position="117"/>
    </location>
</feature>
<dbReference type="PANTHER" id="PTHR10252">
    <property type="entry name" value="HISTONE-LIKE TRANSCRIPTION FACTOR CCAAT-RELATED"/>
    <property type="match status" value="1"/>
</dbReference>
<dbReference type="AlphaFoldDB" id="A0A6V7PJB8"/>
<dbReference type="GO" id="GO:0000981">
    <property type="term" value="F:DNA-binding transcription factor activity, RNA polymerase II-specific"/>
    <property type="evidence" value="ECO:0007669"/>
    <property type="project" value="TreeGrafter"/>
</dbReference>
<organism evidence="4">
    <name type="scientific">Ananas comosus var. bracteatus</name>
    <name type="common">red pineapple</name>
    <dbReference type="NCBI Taxonomy" id="296719"/>
    <lineage>
        <taxon>Eukaryota</taxon>
        <taxon>Viridiplantae</taxon>
        <taxon>Streptophyta</taxon>
        <taxon>Embryophyta</taxon>
        <taxon>Tracheophyta</taxon>
        <taxon>Spermatophyta</taxon>
        <taxon>Magnoliopsida</taxon>
        <taxon>Liliopsida</taxon>
        <taxon>Poales</taxon>
        <taxon>Bromeliaceae</taxon>
        <taxon>Bromelioideae</taxon>
        <taxon>Ananas</taxon>
    </lineage>
</organism>
<dbReference type="InterPro" id="IPR003958">
    <property type="entry name" value="CBFA_NFYB_domain"/>
</dbReference>
<dbReference type="GO" id="GO:0005634">
    <property type="term" value="C:nucleus"/>
    <property type="evidence" value="ECO:0007669"/>
    <property type="project" value="UniProtKB-SubCell"/>
</dbReference>
<dbReference type="Gene3D" id="1.10.20.10">
    <property type="entry name" value="Histone, subunit A"/>
    <property type="match status" value="1"/>
</dbReference>
<evidence type="ECO:0000256" key="1">
    <source>
        <dbReference type="ARBA" id="ARBA00004123"/>
    </source>
</evidence>
<dbReference type="InterPro" id="IPR050568">
    <property type="entry name" value="Transcr_DNA_Rep_Reg"/>
</dbReference>
<name>A0A6V7PJB8_ANACO</name>